<gene>
    <name evidence="2" type="ORF">E2553_37050</name>
    <name evidence="1" type="ORF">E2553_46080</name>
</gene>
<name>A0A4Y8MHS2_9BURK</name>
<evidence type="ECO:0000313" key="3">
    <source>
        <dbReference type="Proteomes" id="UP000297385"/>
    </source>
</evidence>
<evidence type="ECO:0008006" key="4">
    <source>
        <dbReference type="Google" id="ProtNLM"/>
    </source>
</evidence>
<dbReference type="AlphaFoldDB" id="A0A4Y8MHS2"/>
<evidence type="ECO:0000313" key="1">
    <source>
        <dbReference type="EMBL" id="TFE36989.1"/>
    </source>
</evidence>
<comment type="caution">
    <text evidence="1">The sequence shown here is derived from an EMBL/GenBank/DDBJ whole genome shotgun (WGS) entry which is preliminary data.</text>
</comment>
<accession>A0A4Y8MHS2</accession>
<dbReference type="EMBL" id="SNVI01000003">
    <property type="protein sequence ID" value="TFE38384.1"/>
    <property type="molecule type" value="Genomic_DNA"/>
</dbReference>
<protein>
    <recommendedName>
        <fullName evidence="4">Integrase</fullName>
    </recommendedName>
</protein>
<dbReference type="RefSeq" id="WP_134465671.1">
    <property type="nucleotide sequence ID" value="NZ_SNVI01000003.1"/>
</dbReference>
<dbReference type="InterPro" id="IPR022169">
    <property type="entry name" value="DUF3701"/>
</dbReference>
<proteinExistence type="predicted"/>
<dbReference type="EMBL" id="SNVI01000008">
    <property type="protein sequence ID" value="TFE36989.1"/>
    <property type="molecule type" value="Genomic_DNA"/>
</dbReference>
<dbReference type="Pfam" id="PF12482">
    <property type="entry name" value="DUF3701"/>
    <property type="match status" value="1"/>
</dbReference>
<sequence length="111" mass="12270">MVEQGAALTVAQPDARHPVGMWFRPSVSRRHKSEGLSTLGDLLGFYNRRGGRWWRPLPCVGAGRARHIVAWLRQHEASIGERVVDEVELDDPRIATEVVVIDGSRSAFGAA</sequence>
<organism evidence="1 3">
    <name type="scientific">Paraburkholderia dipogonis</name>
    <dbReference type="NCBI Taxonomy" id="1211383"/>
    <lineage>
        <taxon>Bacteria</taxon>
        <taxon>Pseudomonadati</taxon>
        <taxon>Pseudomonadota</taxon>
        <taxon>Betaproteobacteria</taxon>
        <taxon>Burkholderiales</taxon>
        <taxon>Burkholderiaceae</taxon>
        <taxon>Paraburkholderia</taxon>
    </lineage>
</organism>
<dbReference type="Proteomes" id="UP000297385">
    <property type="component" value="Unassembled WGS sequence"/>
</dbReference>
<evidence type="ECO:0000313" key="2">
    <source>
        <dbReference type="EMBL" id="TFE38384.1"/>
    </source>
</evidence>
<reference evidence="1 3" key="1">
    <citation type="submission" date="2019-03" db="EMBL/GenBank/DDBJ databases">
        <title>Complete Genome Sequence of Paraburkholderia dipogonis ICMP 19430T, a Nitrogen-fixing Symbiont of the South African Invasive Legume Dipogon lignosus in New Zealand.</title>
        <authorList>
            <person name="De Meyer S.E."/>
        </authorList>
    </citation>
    <scope>NUCLEOTIDE SEQUENCE [LARGE SCALE GENOMIC DNA]</scope>
    <source>
        <strain evidence="1 3">ICMP 19430</strain>
    </source>
</reference>